<dbReference type="PANTHER" id="PTHR13234">
    <property type="entry name" value="GAMMA-INTERFERON INDUCIBLE LYSOSOMAL THIOL REDUCTASE GILT"/>
    <property type="match status" value="1"/>
</dbReference>
<dbReference type="OrthoDB" id="958254at2759"/>
<comment type="similarity">
    <text evidence="2">Belongs to the GILT family.</text>
</comment>
<evidence type="ECO:0000256" key="6">
    <source>
        <dbReference type="SAM" id="SignalP"/>
    </source>
</evidence>
<evidence type="ECO:0000313" key="7">
    <source>
        <dbReference type="EMBL" id="OXA51307.1"/>
    </source>
</evidence>
<protein>
    <submittedName>
        <fullName evidence="7">Gamma-interferon-inducible lysosomal thiol reductase</fullName>
    </submittedName>
</protein>
<keyword evidence="3" id="KW-0964">Secreted</keyword>
<dbReference type="EMBL" id="LNIX01000008">
    <property type="protein sequence ID" value="OXA51307.1"/>
    <property type="molecule type" value="Genomic_DNA"/>
</dbReference>
<evidence type="ECO:0000313" key="8">
    <source>
        <dbReference type="Proteomes" id="UP000198287"/>
    </source>
</evidence>
<comment type="subcellular location">
    <subcellularLocation>
        <location evidence="1">Secreted</location>
    </subcellularLocation>
</comment>
<name>A0A226E2V2_FOLCA</name>
<dbReference type="Proteomes" id="UP000198287">
    <property type="component" value="Unassembled WGS sequence"/>
</dbReference>
<organism evidence="7 8">
    <name type="scientific">Folsomia candida</name>
    <name type="common">Springtail</name>
    <dbReference type="NCBI Taxonomy" id="158441"/>
    <lineage>
        <taxon>Eukaryota</taxon>
        <taxon>Metazoa</taxon>
        <taxon>Ecdysozoa</taxon>
        <taxon>Arthropoda</taxon>
        <taxon>Hexapoda</taxon>
        <taxon>Collembola</taxon>
        <taxon>Entomobryomorpha</taxon>
        <taxon>Isotomoidea</taxon>
        <taxon>Isotomidae</taxon>
        <taxon>Proisotominae</taxon>
        <taxon>Folsomia</taxon>
    </lineage>
</organism>
<dbReference type="OMA" id="DKCANEL"/>
<dbReference type="GO" id="GO:0005576">
    <property type="term" value="C:extracellular region"/>
    <property type="evidence" value="ECO:0007669"/>
    <property type="project" value="UniProtKB-SubCell"/>
</dbReference>
<dbReference type="GO" id="GO:0016671">
    <property type="term" value="F:oxidoreductase activity, acting on a sulfur group of donors, disulfide as acceptor"/>
    <property type="evidence" value="ECO:0007669"/>
    <property type="project" value="InterPro"/>
</dbReference>
<keyword evidence="8" id="KW-1185">Reference proteome</keyword>
<evidence type="ECO:0000256" key="5">
    <source>
        <dbReference type="ARBA" id="ARBA00023180"/>
    </source>
</evidence>
<evidence type="ECO:0000256" key="1">
    <source>
        <dbReference type="ARBA" id="ARBA00004613"/>
    </source>
</evidence>
<feature type="signal peptide" evidence="6">
    <location>
        <begin position="1"/>
        <end position="22"/>
    </location>
</feature>
<accession>A0A226E2V2</accession>
<reference evidence="7 8" key="1">
    <citation type="submission" date="2015-12" db="EMBL/GenBank/DDBJ databases">
        <title>The genome of Folsomia candida.</title>
        <authorList>
            <person name="Faddeeva A."/>
            <person name="Derks M.F."/>
            <person name="Anvar Y."/>
            <person name="Smit S."/>
            <person name="Van Straalen N."/>
            <person name="Roelofs D."/>
        </authorList>
    </citation>
    <scope>NUCLEOTIDE SEQUENCE [LARGE SCALE GENOMIC DNA]</scope>
    <source>
        <strain evidence="7 8">VU population</strain>
        <tissue evidence="7">Whole body</tissue>
    </source>
</reference>
<dbReference type="PROSITE" id="PS51257">
    <property type="entry name" value="PROKAR_LIPOPROTEIN"/>
    <property type="match status" value="1"/>
</dbReference>
<proteinExistence type="inferred from homology"/>
<evidence type="ECO:0000256" key="2">
    <source>
        <dbReference type="ARBA" id="ARBA00005679"/>
    </source>
</evidence>
<gene>
    <name evidence="7" type="ORF">Fcan01_14105</name>
</gene>
<sequence length="168" mass="18841">MTKFCGAVVLLTFLLSCSPIKGYRVQIQTNVSASGEITISCQHGDKECAGNRLHSCALHVLHYKLSTKFICCMESSKDFDKAGPECAKKLHIDFKALKTCADSSEGNYLHYLNGVQTSKLDPPHEWVPWILFNSKYNKDDMAKAQDDLVSVLCEYLADPKPRECNEIF</sequence>
<evidence type="ECO:0000256" key="3">
    <source>
        <dbReference type="ARBA" id="ARBA00022525"/>
    </source>
</evidence>
<keyword evidence="4 6" id="KW-0732">Signal</keyword>
<dbReference type="InterPro" id="IPR004911">
    <property type="entry name" value="Interferon-induced_GILT"/>
</dbReference>
<dbReference type="AlphaFoldDB" id="A0A226E2V2"/>
<feature type="chain" id="PRO_5012375434" evidence="6">
    <location>
        <begin position="23"/>
        <end position="168"/>
    </location>
</feature>
<evidence type="ECO:0000256" key="4">
    <source>
        <dbReference type="ARBA" id="ARBA00022729"/>
    </source>
</evidence>
<keyword evidence="5" id="KW-0325">Glycoprotein</keyword>
<dbReference type="Pfam" id="PF03227">
    <property type="entry name" value="GILT"/>
    <property type="match status" value="1"/>
</dbReference>
<comment type="caution">
    <text evidence="7">The sequence shown here is derived from an EMBL/GenBank/DDBJ whole genome shotgun (WGS) entry which is preliminary data.</text>
</comment>
<dbReference type="PANTHER" id="PTHR13234:SF8">
    <property type="entry name" value="GAMMA-INTERFERON-INDUCIBLE LYSOSOMAL THIOL REDUCTASE"/>
    <property type="match status" value="1"/>
</dbReference>